<proteinExistence type="predicted"/>
<evidence type="ECO:0000256" key="1">
    <source>
        <dbReference type="ARBA" id="ARBA00004906"/>
    </source>
</evidence>
<dbReference type="Gene3D" id="2.160.20.10">
    <property type="entry name" value="Single-stranded right-handed beta-helix, Pectin lyase-like"/>
    <property type="match status" value="2"/>
</dbReference>
<evidence type="ECO:0000313" key="7">
    <source>
        <dbReference type="Proteomes" id="UP000694036"/>
    </source>
</evidence>
<feature type="transmembrane region" description="Helical" evidence="4">
    <location>
        <begin position="323"/>
        <end position="344"/>
    </location>
</feature>
<dbReference type="InterPro" id="IPR006626">
    <property type="entry name" value="PbH1"/>
</dbReference>
<dbReference type="InterPro" id="IPR012334">
    <property type="entry name" value="Pectin_lyas_fold"/>
</dbReference>
<dbReference type="Pfam" id="PF13229">
    <property type="entry name" value="Beta_helix"/>
    <property type="match status" value="1"/>
</dbReference>
<dbReference type="NCBIfam" id="TIGR03804">
    <property type="entry name" value="para_beta_helix"/>
    <property type="match status" value="3"/>
</dbReference>
<dbReference type="SMART" id="SM00710">
    <property type="entry name" value="PbH1"/>
    <property type="match status" value="7"/>
</dbReference>
<keyword evidence="3" id="KW-0833">Ubl conjugation pathway</keyword>
<dbReference type="InterPro" id="IPR039448">
    <property type="entry name" value="Beta_helix"/>
</dbReference>
<accession>A0A8F5C1P4</accession>
<dbReference type="EMBL" id="CP077713">
    <property type="protein sequence ID" value="QXJ35539.1"/>
    <property type="molecule type" value="Genomic_DNA"/>
</dbReference>
<dbReference type="PANTHER" id="PTHR22990:SF15">
    <property type="entry name" value="F-BOX ONLY PROTEIN 10"/>
    <property type="match status" value="1"/>
</dbReference>
<reference evidence="6 7" key="1">
    <citation type="journal article" date="2021" name="Environ. Microbiol.">
        <title>New insights into the diversity and evolution of the archaeal mobilome from three complete genomes of Saccharolobus shibatae.</title>
        <authorList>
            <person name="Medvedeva S."/>
            <person name="Brandt D."/>
            <person name="Cvirkaite-Krupovic V."/>
            <person name="Liu Y."/>
            <person name="Severinov K."/>
            <person name="Ishino S."/>
            <person name="Ishino Y."/>
            <person name="Prangishvili D."/>
            <person name="Kalinowski J."/>
            <person name="Krupovic M."/>
        </authorList>
    </citation>
    <scope>NUCLEOTIDE SEQUENCE [LARGE SCALE GENOMIC DNA]</scope>
    <source>
        <strain evidence="6 7">S38A</strain>
    </source>
</reference>
<dbReference type="Proteomes" id="UP000694036">
    <property type="component" value="Chromosome"/>
</dbReference>
<sequence length="350" mass="39862">MDIALFIRKRRFPKVRNIIDKSFYKEEREEVYVKLEIAYSMCMFLLALTPITAFSSINQVEDSILIINEHNLTLSGVNIFKGNITIVNSSNIVIENNNILNSFYFGIFVYNSTNITISNNIIKNSYYDGISVRNSKYVEVKYNIITNNTNGNGISVWDDSKYININNNKLLYNLYGIFVLSSSNVSIFNNSLSNIYHYGVYLYNSSLTKVPNNSIRNSDVGIEIIMGNLISIQSNAILNNLVGIYIGENIGNLSIIGNLIQDSKYFGVLIYNYPTTFTFKTNTFMDNVLNVFYAYNTTIPKISVSNSTILTTIKQSDSHLAKFPSIISLLLLIMITVFLVYLFLLRRGRR</sequence>
<dbReference type="InterPro" id="IPR051550">
    <property type="entry name" value="SCF-Subunits/Alg-Epimerases"/>
</dbReference>
<evidence type="ECO:0000313" key="6">
    <source>
        <dbReference type="EMBL" id="QXJ35539.1"/>
    </source>
</evidence>
<gene>
    <name evidence="6" type="ORF">J5U22_02086</name>
</gene>
<feature type="domain" description="Right handed beta helix" evidence="5">
    <location>
        <begin position="152"/>
        <end position="309"/>
    </location>
</feature>
<dbReference type="SUPFAM" id="SSF51126">
    <property type="entry name" value="Pectin lyase-like"/>
    <property type="match status" value="1"/>
</dbReference>
<evidence type="ECO:0000256" key="3">
    <source>
        <dbReference type="ARBA" id="ARBA00022786"/>
    </source>
</evidence>
<evidence type="ECO:0000256" key="2">
    <source>
        <dbReference type="ARBA" id="ARBA00022737"/>
    </source>
</evidence>
<dbReference type="InterPro" id="IPR011050">
    <property type="entry name" value="Pectin_lyase_fold/virulence"/>
</dbReference>
<dbReference type="PANTHER" id="PTHR22990">
    <property type="entry name" value="F-BOX ONLY PROTEIN"/>
    <property type="match status" value="1"/>
</dbReference>
<dbReference type="AlphaFoldDB" id="A0A8F5C1P4"/>
<keyword evidence="4" id="KW-0472">Membrane</keyword>
<comment type="pathway">
    <text evidence="1">Protein modification; protein ubiquitination.</text>
</comment>
<evidence type="ECO:0000259" key="5">
    <source>
        <dbReference type="Pfam" id="PF13229"/>
    </source>
</evidence>
<protein>
    <recommendedName>
        <fullName evidence="5">Right handed beta helix domain-containing protein</fullName>
    </recommendedName>
</protein>
<keyword evidence="2" id="KW-0677">Repeat</keyword>
<organism evidence="6 7">
    <name type="scientific">Saccharolobus shibatae</name>
    <dbReference type="NCBI Taxonomy" id="2286"/>
    <lineage>
        <taxon>Archaea</taxon>
        <taxon>Thermoproteota</taxon>
        <taxon>Thermoprotei</taxon>
        <taxon>Sulfolobales</taxon>
        <taxon>Sulfolobaceae</taxon>
        <taxon>Saccharolobus</taxon>
    </lineage>
</organism>
<keyword evidence="4" id="KW-0812">Transmembrane</keyword>
<keyword evidence="7" id="KW-1185">Reference proteome</keyword>
<dbReference type="InterPro" id="IPR022441">
    <property type="entry name" value="Para_beta_helix_rpt-2"/>
</dbReference>
<evidence type="ECO:0000256" key="4">
    <source>
        <dbReference type="SAM" id="Phobius"/>
    </source>
</evidence>
<name>A0A8F5C1P4_9CREN</name>
<keyword evidence="4" id="KW-1133">Transmembrane helix</keyword>